<dbReference type="Proteomes" id="UP000826271">
    <property type="component" value="Unassembled WGS sequence"/>
</dbReference>
<evidence type="ECO:0000313" key="2">
    <source>
        <dbReference type="EMBL" id="KAG8390612.1"/>
    </source>
</evidence>
<feature type="signal peptide" evidence="1">
    <location>
        <begin position="1"/>
        <end position="27"/>
    </location>
</feature>
<dbReference type="EMBL" id="WHWC01000001">
    <property type="protein sequence ID" value="KAG8390612.1"/>
    <property type="molecule type" value="Genomic_DNA"/>
</dbReference>
<proteinExistence type="predicted"/>
<feature type="chain" id="PRO_5043742383" description="Plant thionin family protein" evidence="1">
    <location>
        <begin position="28"/>
        <end position="72"/>
    </location>
</feature>
<organism evidence="2 3">
    <name type="scientific">Buddleja alternifolia</name>
    <dbReference type="NCBI Taxonomy" id="168488"/>
    <lineage>
        <taxon>Eukaryota</taxon>
        <taxon>Viridiplantae</taxon>
        <taxon>Streptophyta</taxon>
        <taxon>Embryophyta</taxon>
        <taxon>Tracheophyta</taxon>
        <taxon>Spermatophyta</taxon>
        <taxon>Magnoliopsida</taxon>
        <taxon>eudicotyledons</taxon>
        <taxon>Gunneridae</taxon>
        <taxon>Pentapetalae</taxon>
        <taxon>asterids</taxon>
        <taxon>lamiids</taxon>
        <taxon>Lamiales</taxon>
        <taxon>Scrophulariaceae</taxon>
        <taxon>Buddlejeae</taxon>
        <taxon>Buddleja</taxon>
    </lineage>
</organism>
<keyword evidence="1" id="KW-0732">Signal</keyword>
<evidence type="ECO:0008006" key="4">
    <source>
        <dbReference type="Google" id="ProtNLM"/>
    </source>
</evidence>
<reference evidence="2" key="1">
    <citation type="submission" date="2019-10" db="EMBL/GenBank/DDBJ databases">
        <authorList>
            <person name="Zhang R."/>
            <person name="Pan Y."/>
            <person name="Wang J."/>
            <person name="Ma R."/>
            <person name="Yu S."/>
        </authorList>
    </citation>
    <scope>NUCLEOTIDE SEQUENCE</scope>
    <source>
        <strain evidence="2">LA-IB0</strain>
        <tissue evidence="2">Leaf</tissue>
    </source>
</reference>
<evidence type="ECO:0000313" key="3">
    <source>
        <dbReference type="Proteomes" id="UP000826271"/>
    </source>
</evidence>
<evidence type="ECO:0000256" key="1">
    <source>
        <dbReference type="SAM" id="SignalP"/>
    </source>
</evidence>
<dbReference type="AlphaFoldDB" id="A0AAV6YBW8"/>
<sequence length="72" mass="7718">MAVKKSVAASLLFICALAIILGSHANGETTECAERCMPVCMQIKDATETACQPACDQYCLQVHGKIHPGWIP</sequence>
<protein>
    <recommendedName>
        <fullName evidence="4">Plant thionin family protein</fullName>
    </recommendedName>
</protein>
<comment type="caution">
    <text evidence="2">The sequence shown here is derived from an EMBL/GenBank/DDBJ whole genome shotgun (WGS) entry which is preliminary data.</text>
</comment>
<name>A0AAV6YBW8_9LAMI</name>
<gene>
    <name evidence="2" type="ORF">BUALT_Bualt01G0101600</name>
</gene>
<accession>A0AAV6YBW8</accession>
<keyword evidence="3" id="KW-1185">Reference proteome</keyword>